<feature type="coiled-coil region" evidence="2">
    <location>
        <begin position="439"/>
        <end position="536"/>
    </location>
</feature>
<dbReference type="InterPro" id="IPR049270">
    <property type="entry name" value="CFAP58_CC"/>
</dbReference>
<evidence type="ECO:0000313" key="6">
    <source>
        <dbReference type="Proteomes" id="UP001642484"/>
    </source>
</evidence>
<organism evidence="5 6">
    <name type="scientific">Durusdinium trenchii</name>
    <dbReference type="NCBI Taxonomy" id="1381693"/>
    <lineage>
        <taxon>Eukaryota</taxon>
        <taxon>Sar</taxon>
        <taxon>Alveolata</taxon>
        <taxon>Dinophyceae</taxon>
        <taxon>Suessiales</taxon>
        <taxon>Symbiodiniaceae</taxon>
        <taxon>Durusdinium</taxon>
    </lineage>
</organism>
<feature type="compositionally biased region" description="Basic and acidic residues" evidence="3">
    <location>
        <begin position="840"/>
        <end position="850"/>
    </location>
</feature>
<feature type="region of interest" description="Disordered" evidence="3">
    <location>
        <begin position="840"/>
        <end position="887"/>
    </location>
</feature>
<dbReference type="PANTHER" id="PTHR32083">
    <property type="entry name" value="CILIA AND FLAGELLA-ASSOCIATED PROTEIN 58-RELATED"/>
    <property type="match status" value="1"/>
</dbReference>
<reference evidence="5 6" key="1">
    <citation type="submission" date="2024-02" db="EMBL/GenBank/DDBJ databases">
        <authorList>
            <person name="Chen Y."/>
            <person name="Shah S."/>
            <person name="Dougan E. K."/>
            <person name="Thang M."/>
            <person name="Chan C."/>
        </authorList>
    </citation>
    <scope>NUCLEOTIDE SEQUENCE [LARGE SCALE GENOMIC DNA]</scope>
</reference>
<comment type="caution">
    <text evidence="5">The sequence shown here is derived from an EMBL/GenBank/DDBJ whole genome shotgun (WGS) entry which is preliminary data.</text>
</comment>
<evidence type="ECO:0000313" key="5">
    <source>
        <dbReference type="EMBL" id="CAK9086393.1"/>
    </source>
</evidence>
<keyword evidence="6" id="KW-1185">Reference proteome</keyword>
<sequence length="1251" mass="143428">MAEAEAAKDSADGDFEASAFEQLERDFQEILQELVGDKSLEHFRNEYEKLHRALKKSHESEKHLIKKCRELNGEIVQNAVKVQTALKLSQEDHATITALKKEIERAWKMVEASHEKEQRARETIQNLKSEITKLGRLVEQGAGLSINQENMVNQLVQEKNDLVKHRDMLQGQVQQMQQQNTDLNAKVAKLEQERLQGNGELLKLRESFQKLQEEADKQQKRKEKLDKELKDMRQGLEAKQSEVNAKREELSRGEEVQKHLSRVLREEKQEEERLGIRCTQLNGNAQHLDKQVREEMTAKNRLEEEQKDLKAQLKFRQDEINALRSSKAKTQKTLEALQALKDKDDAESRRLEARSTQMRGEVSELRKELEKLKRDSEAQEKQVTDLLHERDILGKALMKGEERSKQQVELVDLHKGQAQTLSKDLHRWKSDLDLKLQRIHELDRQREKYSGDLQQAKQRCEAAQEELRGRELQMAQLKRSIADVRAKWAQQKNLYEAVRTDKNLYSKNLVESLEEINEMRKKFKVMCHQIEQLKEEIKEKDVAMIAEHFKHQGISKETEKTKHNLEYHEKQQTRAQQLVEQQSSDIKKLEATIQEAESERQNQRKEFEAVTAERNILGKQLIRRNEELSLIYEKIKIQESTLSKGEVQYRKLLDRLHEQRTDIGELKRDLFIARQQAESAGSLEKEVYHLQRELLQERTKVRALSEELENPMNVHRWRKLEGSDPGMYELIQKVRSLQMRLIAKTEEVVVKDSEIQEKDKLHKELNAILEKQPGPEVLEQLEQYQETYNSKLKQMKAMQGELQTYQSQVSDYKDEIDRLNRELQEVKKKFYDQKKREMIQQEAQRGDGRVIHPRPVPQATAARSQHRAARPAAPAAGAGGAGARPVPVITLPKDKEAEHYVIHSDVSTPSAHRARVDGRRVVSVRRRRSEAERKPSPVERRRSSPQRSASAKPRSKPGIELSPPQEERSEETEEEVKVPAVSAPAVEPAAESVTPASPHTALRREIDVLRLQVQTMREVQEQTAEIHWKVISNVVEERNAWETRYKEMAQRAKEAAALAPKVVDAAVSMTPAPSPVKEAPRSGPAFKPSFCRSVVQPKIDFMRPQVVTRYTLPSSLCISSLPEGLATMGRCLTPMPQQACFGEPTRKANAPQSARTGAPGAPRSKRFSQAPQPVVPRPSEVRSTVRVSRASVPQNVPAVIQASEEVGAGKVDFLKIPTPCRNHAGGGKENAVPQVVSRRCSRCGAMEQEVS</sequence>
<feature type="region of interest" description="Disordered" evidence="3">
    <location>
        <begin position="1142"/>
        <end position="1181"/>
    </location>
</feature>
<feature type="coiled-coil region" evidence="2">
    <location>
        <begin position="751"/>
        <end position="836"/>
    </location>
</feature>
<feature type="domain" description="Cilia- and flagella-associated protein 58 central coiled coil" evidence="4">
    <location>
        <begin position="372"/>
        <end position="670"/>
    </location>
</feature>
<dbReference type="PANTHER" id="PTHR32083:SF0">
    <property type="entry name" value="CILIA AND FLAGELLA-ASSOCIATED PROTEIN 58"/>
    <property type="match status" value="1"/>
</dbReference>
<evidence type="ECO:0000259" key="4">
    <source>
        <dbReference type="Pfam" id="PF21771"/>
    </source>
</evidence>
<keyword evidence="1 2" id="KW-0175">Coiled coil</keyword>
<evidence type="ECO:0000256" key="2">
    <source>
        <dbReference type="SAM" id="Coils"/>
    </source>
</evidence>
<gene>
    <name evidence="5" type="ORF">CCMP2556_LOCUS41854</name>
</gene>
<protein>
    <recommendedName>
        <fullName evidence="4">Cilia- and flagella-associated protein 58 central coiled coil domain-containing protein</fullName>
    </recommendedName>
</protein>
<feature type="coiled-coil region" evidence="2">
    <location>
        <begin position="572"/>
        <end position="613"/>
    </location>
</feature>
<evidence type="ECO:0000256" key="1">
    <source>
        <dbReference type="ARBA" id="ARBA00023054"/>
    </source>
</evidence>
<evidence type="ECO:0000256" key="3">
    <source>
        <dbReference type="SAM" id="MobiDB-lite"/>
    </source>
</evidence>
<feature type="compositionally biased region" description="Low complexity" evidence="3">
    <location>
        <begin position="978"/>
        <end position="993"/>
    </location>
</feature>
<name>A0ABP0QFI1_9DINO</name>
<feature type="region of interest" description="Disordered" evidence="3">
    <location>
        <begin position="232"/>
        <end position="251"/>
    </location>
</feature>
<proteinExistence type="predicted"/>
<feature type="compositionally biased region" description="Basic and acidic residues" evidence="3">
    <location>
        <begin position="929"/>
        <end position="942"/>
    </location>
</feature>
<dbReference type="Pfam" id="PF21771">
    <property type="entry name" value="CFAP58_CC"/>
    <property type="match status" value="1"/>
</dbReference>
<dbReference type="EMBL" id="CAXAMN010024395">
    <property type="protein sequence ID" value="CAK9086393.1"/>
    <property type="molecule type" value="Genomic_DNA"/>
</dbReference>
<feature type="region of interest" description="Disordered" evidence="3">
    <location>
        <begin position="903"/>
        <end position="999"/>
    </location>
</feature>
<dbReference type="Proteomes" id="UP001642484">
    <property type="component" value="Unassembled WGS sequence"/>
</dbReference>
<feature type="coiled-coil region" evidence="2">
    <location>
        <begin position="285"/>
        <end position="389"/>
    </location>
</feature>
<accession>A0ABP0QFI1</accession>